<feature type="region of interest" description="Disordered" evidence="1">
    <location>
        <begin position="63"/>
        <end position="92"/>
    </location>
</feature>
<dbReference type="RefSeq" id="WP_211557178.1">
    <property type="nucleotide sequence ID" value="NZ_JAGVRK010000001.1"/>
</dbReference>
<dbReference type="EMBL" id="JAGVRK010000001">
    <property type="protein sequence ID" value="MBS2968417.1"/>
    <property type="molecule type" value="Genomic_DNA"/>
</dbReference>
<organism evidence="2 3">
    <name type="scientific">Metabacillus flavus</name>
    <dbReference type="NCBI Taxonomy" id="2823519"/>
    <lineage>
        <taxon>Bacteria</taxon>
        <taxon>Bacillati</taxon>
        <taxon>Bacillota</taxon>
        <taxon>Bacilli</taxon>
        <taxon>Bacillales</taxon>
        <taxon>Bacillaceae</taxon>
        <taxon>Metabacillus</taxon>
    </lineage>
</organism>
<accession>A0ABS5LCF4</accession>
<keyword evidence="2" id="KW-0946">Virion</keyword>
<evidence type="ECO:0000256" key="1">
    <source>
        <dbReference type="SAM" id="MobiDB-lite"/>
    </source>
</evidence>
<gene>
    <name evidence="2" type="ORF">J9317_06545</name>
</gene>
<keyword evidence="3" id="KW-1185">Reference proteome</keyword>
<evidence type="ECO:0000313" key="2">
    <source>
        <dbReference type="EMBL" id="MBS2968417.1"/>
    </source>
</evidence>
<reference evidence="2 3" key="1">
    <citation type="submission" date="2021-04" db="EMBL/GenBank/DDBJ databases">
        <title>Metabacillus sp. strain KIGAM252 whole genome sequence.</title>
        <authorList>
            <person name="Seo M.-J."/>
            <person name="Cho E.-S."/>
            <person name="Hwang C.Y."/>
            <person name="Yoon D.J."/>
        </authorList>
    </citation>
    <scope>NUCLEOTIDE SEQUENCE [LARGE SCALE GENOMIC DNA]</scope>
    <source>
        <strain evidence="2 3">KIGAM252</strain>
    </source>
</reference>
<feature type="compositionally biased region" description="Basic and acidic residues" evidence="1">
    <location>
        <begin position="63"/>
        <end position="72"/>
    </location>
</feature>
<dbReference type="Proteomes" id="UP000682403">
    <property type="component" value="Unassembled WGS sequence"/>
</dbReference>
<keyword evidence="2" id="KW-0167">Capsid protein</keyword>
<comment type="caution">
    <text evidence="2">The sequence shown here is derived from an EMBL/GenBank/DDBJ whole genome shotgun (WGS) entry which is preliminary data.</text>
</comment>
<evidence type="ECO:0000313" key="3">
    <source>
        <dbReference type="Proteomes" id="UP000682403"/>
    </source>
</evidence>
<sequence length="92" mass="10424">MSKENLNEISAKLMQLFVSDVFSKNNITDETKKELSEDQKAKIKAVVLDLQAKVDEFLAAQNKKAEEAEKAPVETPKNTTLRDMLKNKKNND</sequence>
<feature type="compositionally biased region" description="Basic and acidic residues" evidence="1">
    <location>
        <begin position="83"/>
        <end position="92"/>
    </location>
</feature>
<name>A0ABS5LCF4_9BACI</name>
<proteinExistence type="predicted"/>
<protein>
    <submittedName>
        <fullName evidence="2">Spore coat protein</fullName>
    </submittedName>
</protein>